<evidence type="ECO:0000256" key="8">
    <source>
        <dbReference type="ARBA" id="ARBA00022729"/>
    </source>
</evidence>
<evidence type="ECO:0000256" key="4">
    <source>
        <dbReference type="ARBA" id="ARBA00012462"/>
    </source>
</evidence>
<evidence type="ECO:0000256" key="3">
    <source>
        <dbReference type="ARBA" id="ARBA00004239"/>
    </source>
</evidence>
<evidence type="ECO:0000256" key="7">
    <source>
        <dbReference type="ARBA" id="ARBA00022723"/>
    </source>
</evidence>
<accession>A0A316YQT2</accession>
<evidence type="ECO:0000256" key="6">
    <source>
        <dbReference type="ARBA" id="ARBA00022670"/>
    </source>
</evidence>
<feature type="binding site" evidence="15">
    <location>
        <position position="604"/>
    </location>
    <ligand>
        <name>Ca(2+)</name>
        <dbReference type="ChEBI" id="CHEBI:29108"/>
    </ligand>
</feature>
<dbReference type="Pfam" id="PF00082">
    <property type="entry name" value="Peptidase_S8"/>
    <property type="match status" value="1"/>
</dbReference>
<dbReference type="RefSeq" id="XP_025378574.1">
    <property type="nucleotide sequence ID" value="XM_025525629.1"/>
</dbReference>
<reference evidence="18 19" key="1">
    <citation type="journal article" date="2018" name="Mol. Biol. Evol.">
        <title>Broad Genomic Sampling Reveals a Smut Pathogenic Ancestry of the Fungal Clade Ustilaginomycotina.</title>
        <authorList>
            <person name="Kijpornyongpan T."/>
            <person name="Mondo S.J."/>
            <person name="Barry K."/>
            <person name="Sandor L."/>
            <person name="Lee J."/>
            <person name="Lipzen A."/>
            <person name="Pangilinan J."/>
            <person name="LaButti K."/>
            <person name="Hainaut M."/>
            <person name="Henrissat B."/>
            <person name="Grigoriev I.V."/>
            <person name="Spatafora J.W."/>
            <person name="Aime M.C."/>
        </authorList>
    </citation>
    <scope>NUCLEOTIDE SEQUENCE [LARGE SCALE GENOMIC DNA]</scope>
    <source>
        <strain evidence="18 19">MCA 4198</strain>
    </source>
</reference>
<dbReference type="GO" id="GO:0046872">
    <property type="term" value="F:metal ion binding"/>
    <property type="evidence" value="ECO:0007669"/>
    <property type="project" value="UniProtKB-UniRule"/>
</dbReference>
<protein>
    <recommendedName>
        <fullName evidence="4">tripeptidyl-peptidase II</fullName>
        <ecNumber evidence="4">3.4.14.10</ecNumber>
    </recommendedName>
</protein>
<dbReference type="GO" id="GO:0005576">
    <property type="term" value="C:extracellular region"/>
    <property type="evidence" value="ECO:0007669"/>
    <property type="project" value="UniProtKB-SubCell"/>
</dbReference>
<keyword evidence="13" id="KW-0865">Zymogen</keyword>
<dbReference type="GO" id="GO:0008240">
    <property type="term" value="F:tripeptidyl-peptidase activity"/>
    <property type="evidence" value="ECO:0007669"/>
    <property type="project" value="UniProtKB-EC"/>
</dbReference>
<comment type="cofactor">
    <cofactor evidence="15">
        <name>Ca(2+)</name>
        <dbReference type="ChEBI" id="CHEBI:29108"/>
    </cofactor>
    <text evidence="15">Binds 1 Ca(2+) ion per subunit.</text>
</comment>
<dbReference type="EMBL" id="KZ819635">
    <property type="protein sequence ID" value="PWN91376.1"/>
    <property type="molecule type" value="Genomic_DNA"/>
</dbReference>
<keyword evidence="5" id="KW-0964">Secreted</keyword>
<dbReference type="STRING" id="215250.A0A316YQT2"/>
<dbReference type="GO" id="GO:0004252">
    <property type="term" value="F:serine-type endopeptidase activity"/>
    <property type="evidence" value="ECO:0007669"/>
    <property type="project" value="UniProtKB-UniRule"/>
</dbReference>
<dbReference type="GO" id="GO:0006508">
    <property type="term" value="P:proteolysis"/>
    <property type="evidence" value="ECO:0007669"/>
    <property type="project" value="UniProtKB-KW"/>
</dbReference>
<evidence type="ECO:0000256" key="13">
    <source>
        <dbReference type="ARBA" id="ARBA00023145"/>
    </source>
</evidence>
<dbReference type="SUPFAM" id="SSF52743">
    <property type="entry name" value="Subtilisin-like"/>
    <property type="match status" value="1"/>
</dbReference>
<gene>
    <name evidence="18" type="ORF">FA10DRAFT_65889</name>
</gene>
<keyword evidence="14" id="KW-0325">Glycoprotein</keyword>
<feature type="domain" description="Peptidase S53" evidence="17">
    <location>
        <begin position="236"/>
        <end position="645"/>
    </location>
</feature>
<dbReference type="CDD" id="cd11377">
    <property type="entry name" value="Pro-peptidase_S53"/>
    <property type="match status" value="1"/>
</dbReference>
<evidence type="ECO:0000256" key="9">
    <source>
        <dbReference type="ARBA" id="ARBA00022801"/>
    </source>
</evidence>
<evidence type="ECO:0000256" key="14">
    <source>
        <dbReference type="ARBA" id="ARBA00023180"/>
    </source>
</evidence>
<feature type="active site" description="Charge relay system" evidence="15">
    <location>
        <position position="563"/>
    </location>
</feature>
<dbReference type="InParanoid" id="A0A316YQT2"/>
<dbReference type="SMART" id="SM00944">
    <property type="entry name" value="Pro-kuma_activ"/>
    <property type="match status" value="1"/>
</dbReference>
<dbReference type="PANTHER" id="PTHR14218">
    <property type="entry name" value="PROTEASE S8 TRIPEPTIDYL PEPTIDASE I CLN2"/>
    <property type="match status" value="1"/>
</dbReference>
<keyword evidence="9 15" id="KW-0378">Hydrolase</keyword>
<dbReference type="Proteomes" id="UP000245768">
    <property type="component" value="Unassembled WGS sequence"/>
</dbReference>
<dbReference type="CDD" id="cd04056">
    <property type="entry name" value="Peptidases_S53"/>
    <property type="match status" value="1"/>
</dbReference>
<dbReference type="InterPro" id="IPR015366">
    <property type="entry name" value="S53_propep"/>
</dbReference>
<dbReference type="InterPro" id="IPR036852">
    <property type="entry name" value="Peptidase_S8/S53_dom_sf"/>
</dbReference>
<sequence>MALLQTVLLVTLALVATALAAPLGVNQDYAIHEKRNIVPQGWVRRGRLNSRMKLPMRIALKQSNLDRLEEHLMAVSHPESLEYGQHWTPAQIAKSFAPSKETVDAVSQWLVQAGVSTERQSRSASLGWLSFEATVEEAERLLRTEYWVWEHEPSQTPHVAATHYSVPTSIRDHIDFVTPTLHFDRRIPGKDQEKRDVQKRDATNSRWGPGSTVLPKFRFNPGYKNIIDELSHCDTDITPNCLRTLYKIPPGLTKNPQNSLGIVEYSPQSFVPSDLDLFFSNFSRNQVQKRPNFVAIDGGYLNETQDLDLNLESNLDLQFAMALVNPVEVTLYQVGDIEGNASFNDFLDAFDASYCAGDDPSQDMSYPDSAPGGYDKPKQCGGVEQTKVISTSYGYNEVDLTPAYEQRQCNEYAKLGLAGTTFVFSSGDYGVAGNGNMCVSDTTGQLQSGKLGGVFTPGFPGGCPYVLSVGATQINPNTSVLAPESACNQVIYSGGGFSNVFSIPTYQKTAVSSWFAQHKPSTYSSKQYNDSGVTRGFPDVSANGARYVVAIDGGYKYHVYGTSASAPTFASVLTLINEARLNVGKPTVGFVNPALYANPSMLNDITSGFNPGCNTKGFEAVQGWDPVTGLGTPNYPKMLEYFLTH</sequence>
<evidence type="ECO:0000259" key="17">
    <source>
        <dbReference type="PROSITE" id="PS51695"/>
    </source>
</evidence>
<name>A0A316YQT2_9BASI</name>
<comment type="function">
    <text evidence="2">Secreted tripeptidyl-peptidase which degrades proteins at acidic pHs and is involved in virulence.</text>
</comment>
<dbReference type="FunFam" id="3.40.50.200:FF:000015">
    <property type="entry name" value="Tripeptidyl peptidase A"/>
    <property type="match status" value="1"/>
</dbReference>
<comment type="catalytic activity">
    <reaction evidence="1">
        <text>Release of an N-terminal tripeptide from a polypeptide.</text>
        <dbReference type="EC" id="3.4.14.10"/>
    </reaction>
</comment>
<dbReference type="PROSITE" id="PS51695">
    <property type="entry name" value="SEDOLISIN"/>
    <property type="match status" value="1"/>
</dbReference>
<feature type="binding site" evidence="15">
    <location>
        <position position="625"/>
    </location>
    <ligand>
        <name>Ca(2+)</name>
        <dbReference type="ChEBI" id="CHEBI:29108"/>
    </ligand>
</feature>
<evidence type="ECO:0000256" key="12">
    <source>
        <dbReference type="ARBA" id="ARBA00023026"/>
    </source>
</evidence>
<dbReference type="AlphaFoldDB" id="A0A316YQT2"/>
<evidence type="ECO:0000313" key="18">
    <source>
        <dbReference type="EMBL" id="PWN91376.1"/>
    </source>
</evidence>
<evidence type="ECO:0000256" key="2">
    <source>
        <dbReference type="ARBA" id="ARBA00002451"/>
    </source>
</evidence>
<comment type="subcellular location">
    <subcellularLocation>
        <location evidence="3">Secreted</location>
        <location evidence="3">Extracellular space</location>
    </subcellularLocation>
</comment>
<proteinExistence type="predicted"/>
<dbReference type="GeneID" id="37047545"/>
<evidence type="ECO:0000256" key="15">
    <source>
        <dbReference type="PROSITE-ProRule" id="PRU01032"/>
    </source>
</evidence>
<keyword evidence="6 15" id="KW-0645">Protease</keyword>
<keyword evidence="19" id="KW-1185">Reference proteome</keyword>
<keyword evidence="8 16" id="KW-0732">Signal</keyword>
<feature type="active site" description="Charge relay system" evidence="15">
    <location>
        <position position="316"/>
    </location>
</feature>
<dbReference type="Gene3D" id="3.40.50.200">
    <property type="entry name" value="Peptidase S8/S53 domain"/>
    <property type="match status" value="1"/>
</dbReference>
<feature type="signal peptide" evidence="16">
    <location>
        <begin position="1"/>
        <end position="20"/>
    </location>
</feature>
<feature type="active site" description="Charge relay system" evidence="15">
    <location>
        <position position="312"/>
    </location>
</feature>
<feature type="chain" id="PRO_5016395616" description="tripeptidyl-peptidase II" evidence="16">
    <location>
        <begin position="21"/>
        <end position="645"/>
    </location>
</feature>
<keyword evidence="11 15" id="KW-0106">Calcium</keyword>
<keyword evidence="10 15" id="KW-0720">Serine protease</keyword>
<keyword evidence="12" id="KW-0843">Virulence</keyword>
<evidence type="ECO:0000256" key="5">
    <source>
        <dbReference type="ARBA" id="ARBA00022525"/>
    </source>
</evidence>
<dbReference type="InterPro" id="IPR000209">
    <property type="entry name" value="Peptidase_S8/S53_dom"/>
</dbReference>
<dbReference type="OrthoDB" id="409122at2759"/>
<feature type="binding site" evidence="15">
    <location>
        <position position="605"/>
    </location>
    <ligand>
        <name>Ca(2+)</name>
        <dbReference type="ChEBI" id="CHEBI:29108"/>
    </ligand>
</feature>
<keyword evidence="7 15" id="KW-0479">Metal-binding</keyword>
<dbReference type="EC" id="3.4.14.10" evidence="4"/>
<organism evidence="18 19">
    <name type="scientific">Acaromyces ingoldii</name>
    <dbReference type="NCBI Taxonomy" id="215250"/>
    <lineage>
        <taxon>Eukaryota</taxon>
        <taxon>Fungi</taxon>
        <taxon>Dikarya</taxon>
        <taxon>Basidiomycota</taxon>
        <taxon>Ustilaginomycotina</taxon>
        <taxon>Exobasidiomycetes</taxon>
        <taxon>Exobasidiales</taxon>
        <taxon>Cryptobasidiaceae</taxon>
        <taxon>Acaromyces</taxon>
    </lineage>
</organism>
<evidence type="ECO:0000256" key="1">
    <source>
        <dbReference type="ARBA" id="ARBA00001910"/>
    </source>
</evidence>
<feature type="binding site" evidence="15">
    <location>
        <position position="623"/>
    </location>
    <ligand>
        <name>Ca(2+)</name>
        <dbReference type="ChEBI" id="CHEBI:29108"/>
    </ligand>
</feature>
<dbReference type="SUPFAM" id="SSF54897">
    <property type="entry name" value="Protease propeptides/inhibitors"/>
    <property type="match status" value="1"/>
</dbReference>
<evidence type="ECO:0000313" key="19">
    <source>
        <dbReference type="Proteomes" id="UP000245768"/>
    </source>
</evidence>
<dbReference type="InterPro" id="IPR030400">
    <property type="entry name" value="Sedolisin_dom"/>
</dbReference>
<dbReference type="InterPro" id="IPR050819">
    <property type="entry name" value="Tripeptidyl-peptidase_I"/>
</dbReference>
<dbReference type="Pfam" id="PF09286">
    <property type="entry name" value="Pro-kuma_activ"/>
    <property type="match status" value="1"/>
</dbReference>
<evidence type="ECO:0000256" key="11">
    <source>
        <dbReference type="ARBA" id="ARBA00022837"/>
    </source>
</evidence>
<dbReference type="PANTHER" id="PTHR14218:SF19">
    <property type="entry name" value="SERINE PROTEASE AORO, PUTATIVE (AFU_ORTHOLOGUE AFUA_6G10250)-RELATED"/>
    <property type="match status" value="1"/>
</dbReference>
<evidence type="ECO:0000256" key="16">
    <source>
        <dbReference type="SAM" id="SignalP"/>
    </source>
</evidence>
<evidence type="ECO:0000256" key="10">
    <source>
        <dbReference type="ARBA" id="ARBA00022825"/>
    </source>
</evidence>